<reference evidence="1" key="1">
    <citation type="journal article" date="2021" name="Nat. Commun.">
        <title>Genetic determinants of endophytism in the Arabidopsis root mycobiome.</title>
        <authorList>
            <person name="Mesny F."/>
            <person name="Miyauchi S."/>
            <person name="Thiergart T."/>
            <person name="Pickel B."/>
            <person name="Atanasova L."/>
            <person name="Karlsson M."/>
            <person name="Huettel B."/>
            <person name="Barry K.W."/>
            <person name="Haridas S."/>
            <person name="Chen C."/>
            <person name="Bauer D."/>
            <person name="Andreopoulos W."/>
            <person name="Pangilinan J."/>
            <person name="LaButti K."/>
            <person name="Riley R."/>
            <person name="Lipzen A."/>
            <person name="Clum A."/>
            <person name="Drula E."/>
            <person name="Henrissat B."/>
            <person name="Kohler A."/>
            <person name="Grigoriev I.V."/>
            <person name="Martin F.M."/>
            <person name="Hacquard S."/>
        </authorList>
    </citation>
    <scope>NUCLEOTIDE SEQUENCE</scope>
    <source>
        <strain evidence="1">MPI-CAGE-CH-0235</strain>
    </source>
</reference>
<sequence>MSKKQVPVAFVASLSRPYQVCGTGFRWTSSTSWDYWCLIPVRTLITCHVMTEEHAKSRAGSNQMDPFHYIHLSGMEVDVRGSHIGLFTSHDNSSGATSLVVINLLDNRLHRLIEEPLKRVRSAIVRRSDSKEPMNPWFAHLIFLSSALRWWNNVLFCFNQQLVKHEKKLQEEIERQSSAFSTESKTINTALHTMAAHLHRYKSELSRVEFILNELKSPKFSTHADPLEKPLAATDDRDPTRFQIDRLVSQLSAIMSFAGELEKKIQNILTLLFNQIQVTNDQTLQAILNASQIDAKMSQKIAFQSHQLSISMKNDSVAMKTIAIVTMTFLPAASFAVG</sequence>
<name>A0A8K0SK34_9HYPO</name>
<evidence type="ECO:0000313" key="1">
    <source>
        <dbReference type="EMBL" id="KAH7305322.1"/>
    </source>
</evidence>
<accession>A0A8K0SK34</accession>
<dbReference type="Proteomes" id="UP000813444">
    <property type="component" value="Unassembled WGS sequence"/>
</dbReference>
<gene>
    <name evidence="1" type="ORF">B0I35DRAFT_484072</name>
</gene>
<keyword evidence="2" id="KW-1185">Reference proteome</keyword>
<comment type="caution">
    <text evidence="1">The sequence shown here is derived from an EMBL/GenBank/DDBJ whole genome shotgun (WGS) entry which is preliminary data.</text>
</comment>
<organism evidence="1 2">
    <name type="scientific">Stachybotrys elegans</name>
    <dbReference type="NCBI Taxonomy" id="80388"/>
    <lineage>
        <taxon>Eukaryota</taxon>
        <taxon>Fungi</taxon>
        <taxon>Dikarya</taxon>
        <taxon>Ascomycota</taxon>
        <taxon>Pezizomycotina</taxon>
        <taxon>Sordariomycetes</taxon>
        <taxon>Hypocreomycetidae</taxon>
        <taxon>Hypocreales</taxon>
        <taxon>Stachybotryaceae</taxon>
        <taxon>Stachybotrys</taxon>
    </lineage>
</organism>
<evidence type="ECO:0000313" key="2">
    <source>
        <dbReference type="Proteomes" id="UP000813444"/>
    </source>
</evidence>
<dbReference type="OrthoDB" id="3561681at2759"/>
<protein>
    <submittedName>
        <fullName evidence="1">Uncharacterized protein</fullName>
    </submittedName>
</protein>
<proteinExistence type="predicted"/>
<dbReference type="AlphaFoldDB" id="A0A8K0SK34"/>
<dbReference type="EMBL" id="JAGPNK010000019">
    <property type="protein sequence ID" value="KAH7305322.1"/>
    <property type="molecule type" value="Genomic_DNA"/>
</dbReference>